<dbReference type="InterPro" id="IPR002711">
    <property type="entry name" value="HNH"/>
</dbReference>
<name>A0ABW4Q8A7_9MICC</name>
<sequence>MTAIMLGWNPDLREGWQFVYSAVQDAVHNAGFASVRWPVTVPPVPPGTDVWLVLQGANERGLLGHGIVVSDCLGPADDGGPLAVDVDLLLPRGEHIPEAMLSGRVPGFLLDDGATVLTVDQAQLLRAVWADYAPSSQSHPVDPTAGTLPASALLRSRVNRYERDPEAHRQSIAHHGSSCAVCRFNFEETYGSLGAGFIEVHHIVPGPELTPDYALDPLTDLVPLCANCHAMAHMRTPEPYSPAELRRLIRPSIHLEGSVVGPVEARAQEDAVRILGATLTDK</sequence>
<protein>
    <submittedName>
        <fullName evidence="2">HNH endonuclease</fullName>
    </submittedName>
</protein>
<dbReference type="EMBL" id="JBHUGA010000034">
    <property type="protein sequence ID" value="MFD1846978.1"/>
    <property type="molecule type" value="Genomic_DNA"/>
</dbReference>
<proteinExistence type="predicted"/>
<keyword evidence="3" id="KW-1185">Reference proteome</keyword>
<reference evidence="3" key="1">
    <citation type="journal article" date="2019" name="Int. J. Syst. Evol. Microbiol.">
        <title>The Global Catalogue of Microorganisms (GCM) 10K type strain sequencing project: providing services to taxonomists for standard genome sequencing and annotation.</title>
        <authorList>
            <consortium name="The Broad Institute Genomics Platform"/>
            <consortium name="The Broad Institute Genome Sequencing Center for Infectious Disease"/>
            <person name="Wu L."/>
            <person name="Ma J."/>
        </authorList>
    </citation>
    <scope>NUCLEOTIDE SEQUENCE [LARGE SCALE GENOMIC DNA]</scope>
    <source>
        <strain evidence="3">JCM 11496</strain>
    </source>
</reference>
<dbReference type="GO" id="GO:0004519">
    <property type="term" value="F:endonuclease activity"/>
    <property type="evidence" value="ECO:0007669"/>
    <property type="project" value="UniProtKB-KW"/>
</dbReference>
<evidence type="ECO:0000259" key="1">
    <source>
        <dbReference type="Pfam" id="PF01844"/>
    </source>
</evidence>
<evidence type="ECO:0000313" key="2">
    <source>
        <dbReference type="EMBL" id="MFD1846978.1"/>
    </source>
</evidence>
<dbReference type="Proteomes" id="UP001597307">
    <property type="component" value="Unassembled WGS sequence"/>
</dbReference>
<dbReference type="Pfam" id="PF01844">
    <property type="entry name" value="HNH"/>
    <property type="match status" value="1"/>
</dbReference>
<dbReference type="RefSeq" id="WP_343878370.1">
    <property type="nucleotide sequence ID" value="NZ_BAAAIJ010000014.1"/>
</dbReference>
<gene>
    <name evidence="2" type="ORF">ACFSFX_10240</name>
</gene>
<keyword evidence="2" id="KW-0378">Hydrolase</keyword>
<keyword evidence="2" id="KW-0540">Nuclease</keyword>
<comment type="caution">
    <text evidence="2">The sequence shown here is derived from an EMBL/GenBank/DDBJ whole genome shotgun (WGS) entry which is preliminary data.</text>
</comment>
<feature type="domain" description="HNH" evidence="1">
    <location>
        <begin position="179"/>
        <end position="233"/>
    </location>
</feature>
<accession>A0ABW4Q8A7</accession>
<evidence type="ECO:0000313" key="3">
    <source>
        <dbReference type="Proteomes" id="UP001597307"/>
    </source>
</evidence>
<organism evidence="2 3">
    <name type="scientific">Arthrobacter flavus</name>
    <dbReference type="NCBI Taxonomy" id="95172"/>
    <lineage>
        <taxon>Bacteria</taxon>
        <taxon>Bacillati</taxon>
        <taxon>Actinomycetota</taxon>
        <taxon>Actinomycetes</taxon>
        <taxon>Micrococcales</taxon>
        <taxon>Micrococcaceae</taxon>
        <taxon>Arthrobacter</taxon>
    </lineage>
</organism>
<dbReference type="InterPro" id="IPR003615">
    <property type="entry name" value="HNH_nuc"/>
</dbReference>
<keyword evidence="2" id="KW-0255">Endonuclease</keyword>
<dbReference type="CDD" id="cd00085">
    <property type="entry name" value="HNHc"/>
    <property type="match status" value="1"/>
</dbReference>